<sequence length="526" mass="59394">MQDLQKTFELILSYIKGVWVKKRYIMVSTWLICPIGFIYVASLPDVYQSSAKVYVDTRSVLQPLLRGLAIQTDPRQEIAMMEKTLLSRPNIEIIARESDLDITASTPASYENLINSLSRSIKLNRAGRDNLYTISFSHQSPEMARTVVQETLDLFVEGTKGNSRKDSDSASQFIDEQIDEYENRLSAAEQRVANFKRKYSDLLPNQGSFYENYNSLEVQLEQVLLSIKETEQQISSLKSQINGQNNSVDGFSVRPSNTQSPLTTRYDTRIKNLEENLDELMLKYTELHPDVIEATNLLDSLKNARQEEIDEYLSGDGGKQGNDQVGSIASELKLEISRLESQIASMKVRAADYSGKIEFLKQKIDLVPQVEAERTALNRDYSITKRKYEELLTRKEQSDLAQKADVSNENVQFKVIEPPLVPQNASGPNRMLSYTIVLALGFAAGIGIAFLISQLNPVLIRASQLTLLTNYPVLGTVSHLNKEQIKKTTRKHLLIFLTSTFLIVGLYGMLIAAEIMQLDIHGRIFS</sequence>
<gene>
    <name evidence="3" type="ORF">L0668_06575</name>
</gene>
<reference evidence="3 4" key="1">
    <citation type="submission" date="2022-01" db="EMBL/GenBank/DDBJ databases">
        <title>Paraglaciecola sp. G1-23.</title>
        <authorList>
            <person name="Jin M.S."/>
            <person name="Han D.M."/>
            <person name="Kim H.M."/>
            <person name="Jeon C.O."/>
        </authorList>
    </citation>
    <scope>NUCLEOTIDE SEQUENCE [LARGE SCALE GENOMIC DNA]</scope>
    <source>
        <strain evidence="3 4">G1-23</strain>
    </source>
</reference>
<dbReference type="PANTHER" id="PTHR32309:SF13">
    <property type="entry name" value="FERRIC ENTEROBACTIN TRANSPORT PROTEIN FEPE"/>
    <property type="match status" value="1"/>
</dbReference>
<feature type="transmembrane region" description="Helical" evidence="2">
    <location>
        <begin position="493"/>
        <end position="513"/>
    </location>
</feature>
<dbReference type="RefSeq" id="WP_235311298.1">
    <property type="nucleotide sequence ID" value="NZ_JAKGAS010000003.1"/>
</dbReference>
<dbReference type="PANTHER" id="PTHR32309">
    <property type="entry name" value="TYROSINE-PROTEIN KINASE"/>
    <property type="match status" value="1"/>
</dbReference>
<dbReference type="InterPro" id="IPR014345">
    <property type="entry name" value="XrtA_polysacc_chain"/>
</dbReference>
<dbReference type="Proteomes" id="UP001521137">
    <property type="component" value="Unassembled WGS sequence"/>
</dbReference>
<dbReference type="SUPFAM" id="SSF57997">
    <property type="entry name" value="Tropomyosin"/>
    <property type="match status" value="1"/>
</dbReference>
<organism evidence="3 4">
    <name type="scientific">Paraglaciecola algarum</name>
    <dbReference type="NCBI Taxonomy" id="3050085"/>
    <lineage>
        <taxon>Bacteria</taxon>
        <taxon>Pseudomonadati</taxon>
        <taxon>Pseudomonadota</taxon>
        <taxon>Gammaproteobacteria</taxon>
        <taxon>Alteromonadales</taxon>
        <taxon>Alteromonadaceae</taxon>
        <taxon>Paraglaciecola</taxon>
    </lineage>
</organism>
<evidence type="ECO:0000256" key="1">
    <source>
        <dbReference type="SAM" id="Coils"/>
    </source>
</evidence>
<proteinExistence type="predicted"/>
<keyword evidence="4" id="KW-1185">Reference proteome</keyword>
<dbReference type="Gene3D" id="1.10.287.1490">
    <property type="match status" value="1"/>
</dbReference>
<keyword evidence="2" id="KW-0472">Membrane</keyword>
<keyword evidence="2" id="KW-0812">Transmembrane</keyword>
<keyword evidence="2" id="KW-1133">Transmembrane helix</keyword>
<evidence type="ECO:0000256" key="2">
    <source>
        <dbReference type="SAM" id="Phobius"/>
    </source>
</evidence>
<evidence type="ECO:0000313" key="3">
    <source>
        <dbReference type="EMBL" id="MCF2947763.1"/>
    </source>
</evidence>
<dbReference type="EMBL" id="JAKGAS010000003">
    <property type="protein sequence ID" value="MCF2947763.1"/>
    <property type="molecule type" value="Genomic_DNA"/>
</dbReference>
<comment type="caution">
    <text evidence="3">The sequence shown here is derived from an EMBL/GenBank/DDBJ whole genome shotgun (WGS) entry which is preliminary data.</text>
</comment>
<keyword evidence="1" id="KW-0175">Coiled coil</keyword>
<feature type="transmembrane region" description="Helical" evidence="2">
    <location>
        <begin position="431"/>
        <end position="452"/>
    </location>
</feature>
<dbReference type="NCBIfam" id="TIGR03007">
    <property type="entry name" value="pepcterm_ChnLen"/>
    <property type="match status" value="1"/>
</dbReference>
<feature type="transmembrane region" description="Helical" evidence="2">
    <location>
        <begin position="24"/>
        <end position="42"/>
    </location>
</feature>
<name>A0ABS9D4A7_9ALTE</name>
<dbReference type="InterPro" id="IPR050445">
    <property type="entry name" value="Bact_polysacc_biosynth/exp"/>
</dbReference>
<protein>
    <submittedName>
        <fullName evidence="3">Chain-length determining protein</fullName>
    </submittedName>
</protein>
<evidence type="ECO:0000313" key="4">
    <source>
        <dbReference type="Proteomes" id="UP001521137"/>
    </source>
</evidence>
<feature type="coiled-coil region" evidence="1">
    <location>
        <begin position="171"/>
        <end position="349"/>
    </location>
</feature>
<accession>A0ABS9D4A7</accession>